<evidence type="ECO:0008006" key="3">
    <source>
        <dbReference type="Google" id="ProtNLM"/>
    </source>
</evidence>
<evidence type="ECO:0000313" key="2">
    <source>
        <dbReference type="Proteomes" id="UP001185028"/>
    </source>
</evidence>
<evidence type="ECO:0000313" key="1">
    <source>
        <dbReference type="EMBL" id="MDR6245548.1"/>
    </source>
</evidence>
<proteinExistence type="predicted"/>
<sequence length="258" mass="29576">MFTYIQPRFEKGRVLKTEMLEQVRDYPRVLANIEYDEYSDGILSGAHVTVDPAELIVAPGLVKFRGHLYMLEQSQRLFYEATENEQILRIRFEDNGSDRDFERLAGMLILDEQQPSANELELGRFKLKQGAVLRSDYIDFADMVTEFNTWNPVSACYAGIGQCTLRPEVIHRFARELLQTGTQEAADYAFAFMALNTQRVERTVLEHYIAARNQTELVSGSNMKLHRQLTVILQDAARGKRSSSRWGNRSPGGRMIVD</sequence>
<dbReference type="RefSeq" id="WP_188775154.1">
    <property type="nucleotide sequence ID" value="NZ_BMMB01000004.1"/>
</dbReference>
<accession>A0ABU1J210</accession>
<protein>
    <recommendedName>
        <fullName evidence="3">DNA and RNA helicase</fullName>
    </recommendedName>
</protein>
<reference evidence="1 2" key="1">
    <citation type="submission" date="2023-07" db="EMBL/GenBank/DDBJ databases">
        <title>Genomic Encyclopedia of Type Strains, Phase IV (KMG-IV): sequencing the most valuable type-strain genomes for metagenomic binning, comparative biology and taxonomic classification.</title>
        <authorList>
            <person name="Goeker M."/>
        </authorList>
    </citation>
    <scope>NUCLEOTIDE SEQUENCE [LARGE SCALE GENOMIC DNA]</scope>
    <source>
        <strain evidence="1 2">DSM 22170</strain>
    </source>
</reference>
<gene>
    <name evidence="1" type="ORF">JOC58_003461</name>
</gene>
<comment type="caution">
    <text evidence="1">The sequence shown here is derived from an EMBL/GenBank/DDBJ whole genome shotgun (WGS) entry which is preliminary data.</text>
</comment>
<dbReference type="EMBL" id="JAVDQH010000015">
    <property type="protein sequence ID" value="MDR6245548.1"/>
    <property type="molecule type" value="Genomic_DNA"/>
</dbReference>
<name>A0ABU1J210_9BACL</name>
<organism evidence="1 2">
    <name type="scientific">Paenibacillus hunanensis</name>
    <dbReference type="NCBI Taxonomy" id="539262"/>
    <lineage>
        <taxon>Bacteria</taxon>
        <taxon>Bacillati</taxon>
        <taxon>Bacillota</taxon>
        <taxon>Bacilli</taxon>
        <taxon>Bacillales</taxon>
        <taxon>Paenibacillaceae</taxon>
        <taxon>Paenibacillus</taxon>
    </lineage>
</organism>
<dbReference type="Proteomes" id="UP001185028">
    <property type="component" value="Unassembled WGS sequence"/>
</dbReference>
<keyword evidence="2" id="KW-1185">Reference proteome</keyword>